<sequence length="229" mass="24776">MTAPLSIVIPTLNAAPQLAACLQGLVEGASEGLVAELIISDGGSDDDVAELTELVGGTFISGPRSRGGQLARGAEAARGQWILFLHADSHLPANWPEALQDAMAEGTDRAWYFRLSFRSKGLGGAFVSGWANLRSRLFGLPYGDQGLLIPAALYEKVGGHKDLPLMEDVAIARALRGRLAMLPMTLSTSAERYEREGWIRRGARNLWTLSRYLLGADPQKLALRYSRTD</sequence>
<dbReference type="GO" id="GO:0005886">
    <property type="term" value="C:plasma membrane"/>
    <property type="evidence" value="ECO:0007669"/>
    <property type="project" value="UniProtKB-SubCell"/>
</dbReference>
<evidence type="ECO:0000256" key="2">
    <source>
        <dbReference type="ARBA" id="ARBA00022475"/>
    </source>
</evidence>
<accession>A0AAP2CSG4</accession>
<evidence type="ECO:0000313" key="7">
    <source>
        <dbReference type="EMBL" id="MBT0959175.1"/>
    </source>
</evidence>
<dbReference type="NCBIfam" id="TIGR04283">
    <property type="entry name" value="glyco_like_mftF"/>
    <property type="match status" value="1"/>
</dbReference>
<dbReference type="InterPro" id="IPR026461">
    <property type="entry name" value="Trfase_2_rSAM/seldom_assoc"/>
</dbReference>
<comment type="subcellular location">
    <subcellularLocation>
        <location evidence="1">Cell membrane</location>
    </subcellularLocation>
</comment>
<protein>
    <submittedName>
        <fullName evidence="7">TIGR04283 family arsenosugar biosynthesis glycosyltransferase</fullName>
    </submittedName>
</protein>
<evidence type="ECO:0000256" key="5">
    <source>
        <dbReference type="ARBA" id="ARBA00023136"/>
    </source>
</evidence>
<evidence type="ECO:0000259" key="6">
    <source>
        <dbReference type="Pfam" id="PF00535"/>
    </source>
</evidence>
<dbReference type="InterPro" id="IPR029044">
    <property type="entry name" value="Nucleotide-diphossugar_trans"/>
</dbReference>
<name>A0AAP2CSG4_9RHOB</name>
<dbReference type="EMBL" id="JADQAZ010000003">
    <property type="protein sequence ID" value="MBT0959175.1"/>
    <property type="molecule type" value="Genomic_DNA"/>
</dbReference>
<dbReference type="GO" id="GO:0016757">
    <property type="term" value="F:glycosyltransferase activity"/>
    <property type="evidence" value="ECO:0007669"/>
    <property type="project" value="UniProtKB-KW"/>
</dbReference>
<keyword evidence="4" id="KW-0808">Transferase</keyword>
<dbReference type="Proteomes" id="UP001315686">
    <property type="component" value="Unassembled WGS sequence"/>
</dbReference>
<dbReference type="InterPro" id="IPR001173">
    <property type="entry name" value="Glyco_trans_2-like"/>
</dbReference>
<dbReference type="PANTHER" id="PTHR43646">
    <property type="entry name" value="GLYCOSYLTRANSFERASE"/>
    <property type="match status" value="1"/>
</dbReference>
<dbReference type="Pfam" id="PF00535">
    <property type="entry name" value="Glycos_transf_2"/>
    <property type="match status" value="1"/>
</dbReference>
<evidence type="ECO:0000313" key="8">
    <source>
        <dbReference type="Proteomes" id="UP001315686"/>
    </source>
</evidence>
<dbReference type="PANTHER" id="PTHR43646:SF2">
    <property type="entry name" value="GLYCOSYLTRANSFERASE 2-LIKE DOMAIN-CONTAINING PROTEIN"/>
    <property type="match status" value="1"/>
</dbReference>
<feature type="domain" description="Glycosyltransferase 2-like" evidence="6">
    <location>
        <begin position="6"/>
        <end position="120"/>
    </location>
</feature>
<dbReference type="Gene3D" id="3.90.550.10">
    <property type="entry name" value="Spore Coat Polysaccharide Biosynthesis Protein SpsA, Chain A"/>
    <property type="match status" value="1"/>
</dbReference>
<comment type="caution">
    <text evidence="7">The sequence shown here is derived from an EMBL/GenBank/DDBJ whole genome shotgun (WGS) entry which is preliminary data.</text>
</comment>
<keyword evidence="8" id="KW-1185">Reference proteome</keyword>
<proteinExistence type="predicted"/>
<keyword evidence="2" id="KW-1003">Cell membrane</keyword>
<keyword evidence="5" id="KW-0472">Membrane</keyword>
<organism evidence="7 8">
    <name type="scientific">Harenicola maris</name>
    <dbReference type="NCBI Taxonomy" id="2841044"/>
    <lineage>
        <taxon>Bacteria</taxon>
        <taxon>Pseudomonadati</taxon>
        <taxon>Pseudomonadota</taxon>
        <taxon>Alphaproteobacteria</taxon>
        <taxon>Rhodobacterales</taxon>
        <taxon>Paracoccaceae</taxon>
        <taxon>Harenicola</taxon>
    </lineage>
</organism>
<evidence type="ECO:0000256" key="1">
    <source>
        <dbReference type="ARBA" id="ARBA00004236"/>
    </source>
</evidence>
<dbReference type="RefSeq" id="WP_327795378.1">
    <property type="nucleotide sequence ID" value="NZ_JADQAZ010000003.1"/>
</dbReference>
<evidence type="ECO:0000256" key="4">
    <source>
        <dbReference type="ARBA" id="ARBA00022679"/>
    </source>
</evidence>
<dbReference type="CDD" id="cd02522">
    <property type="entry name" value="GT_2_like_a"/>
    <property type="match status" value="1"/>
</dbReference>
<reference evidence="7 8" key="1">
    <citation type="journal article" date="2021" name="Arch. Microbiol.">
        <title>Harenicola maris gen. nov., sp. nov. isolated from the Sea of Japan shallow sediments.</title>
        <authorList>
            <person name="Romanenko L.A."/>
            <person name="Kurilenko V.V."/>
            <person name="Chernysheva N.Y."/>
            <person name="Tekutyeva L.A."/>
            <person name="Velansky P.V."/>
            <person name="Svetashev V.I."/>
            <person name="Isaeva M.P."/>
        </authorList>
    </citation>
    <scope>NUCLEOTIDE SEQUENCE [LARGE SCALE GENOMIC DNA]</scope>
    <source>
        <strain evidence="7 8">KMM 3653</strain>
    </source>
</reference>
<dbReference type="AlphaFoldDB" id="A0AAP2CSG4"/>
<evidence type="ECO:0000256" key="3">
    <source>
        <dbReference type="ARBA" id="ARBA00022676"/>
    </source>
</evidence>
<dbReference type="SUPFAM" id="SSF53448">
    <property type="entry name" value="Nucleotide-diphospho-sugar transferases"/>
    <property type="match status" value="1"/>
</dbReference>
<gene>
    <name evidence="7" type="ORF">IV417_17445</name>
</gene>
<keyword evidence="3" id="KW-0328">Glycosyltransferase</keyword>